<evidence type="ECO:0000313" key="3">
    <source>
        <dbReference type="Proteomes" id="UP000825935"/>
    </source>
</evidence>
<feature type="signal peptide" evidence="1">
    <location>
        <begin position="1"/>
        <end position="20"/>
    </location>
</feature>
<protein>
    <recommendedName>
        <fullName evidence="4">rRNA methylase</fullName>
    </recommendedName>
</protein>
<reference evidence="2" key="1">
    <citation type="submission" date="2021-08" db="EMBL/GenBank/DDBJ databases">
        <title>WGS assembly of Ceratopteris richardii.</title>
        <authorList>
            <person name="Marchant D.B."/>
            <person name="Chen G."/>
            <person name="Jenkins J."/>
            <person name="Shu S."/>
            <person name="Leebens-Mack J."/>
            <person name="Grimwood J."/>
            <person name="Schmutz J."/>
            <person name="Soltis P."/>
            <person name="Soltis D."/>
            <person name="Chen Z.-H."/>
        </authorList>
    </citation>
    <scope>NUCLEOTIDE SEQUENCE</scope>
    <source>
        <strain evidence="2">Whitten #5841</strain>
        <tissue evidence="2">Leaf</tissue>
    </source>
</reference>
<evidence type="ECO:0000256" key="1">
    <source>
        <dbReference type="SAM" id="SignalP"/>
    </source>
</evidence>
<dbReference type="Proteomes" id="UP000825935">
    <property type="component" value="Chromosome 32"/>
</dbReference>
<keyword evidence="1" id="KW-0732">Signal</keyword>
<feature type="chain" id="PRO_5035808565" description="rRNA methylase" evidence="1">
    <location>
        <begin position="21"/>
        <end position="194"/>
    </location>
</feature>
<dbReference type="EMBL" id="CM035437">
    <property type="protein sequence ID" value="KAH7287214.1"/>
    <property type="molecule type" value="Genomic_DNA"/>
</dbReference>
<dbReference type="SUPFAM" id="SSF53335">
    <property type="entry name" value="S-adenosyl-L-methionine-dependent methyltransferases"/>
    <property type="match status" value="1"/>
</dbReference>
<dbReference type="InterPro" id="IPR029063">
    <property type="entry name" value="SAM-dependent_MTases_sf"/>
</dbReference>
<sequence length="194" mass="21365">MLFAPTFYILIQMIWRQVISVGDTVVDATCGNGHDTAILAKLALGENNEGVVHGFDLQSSAIEKTSSLLDKELSTNQRKRVYLHHTCHSKLGQVIKEKNFVSVVAFNLGYLPGGEKGITTASNTTVEALMCATSLVKHGGIITLVSYIGHPGGRDEYEAVRDFATRLASDKWICSHWELLNRPLCPRLLVLLKK</sequence>
<accession>A0A8T2QUH0</accession>
<name>A0A8T2QUH0_CERRI</name>
<keyword evidence="3" id="KW-1185">Reference proteome</keyword>
<proteinExistence type="predicted"/>
<evidence type="ECO:0008006" key="4">
    <source>
        <dbReference type="Google" id="ProtNLM"/>
    </source>
</evidence>
<dbReference type="Pfam" id="PF06962">
    <property type="entry name" value="rRNA_methylase"/>
    <property type="match status" value="1"/>
</dbReference>
<gene>
    <name evidence="2" type="ORF">KP509_32G044200</name>
</gene>
<dbReference type="Gene3D" id="3.40.50.150">
    <property type="entry name" value="Vaccinia Virus protein VP39"/>
    <property type="match status" value="1"/>
</dbReference>
<dbReference type="OMA" id="VLVVYHG"/>
<comment type="caution">
    <text evidence="2">The sequence shown here is derived from an EMBL/GenBank/DDBJ whole genome shotgun (WGS) entry which is preliminary data.</text>
</comment>
<evidence type="ECO:0000313" key="2">
    <source>
        <dbReference type="EMBL" id="KAH7287214.1"/>
    </source>
</evidence>
<organism evidence="2 3">
    <name type="scientific">Ceratopteris richardii</name>
    <name type="common">Triangle waterfern</name>
    <dbReference type="NCBI Taxonomy" id="49495"/>
    <lineage>
        <taxon>Eukaryota</taxon>
        <taxon>Viridiplantae</taxon>
        <taxon>Streptophyta</taxon>
        <taxon>Embryophyta</taxon>
        <taxon>Tracheophyta</taxon>
        <taxon>Polypodiopsida</taxon>
        <taxon>Polypodiidae</taxon>
        <taxon>Polypodiales</taxon>
        <taxon>Pteridineae</taxon>
        <taxon>Pteridaceae</taxon>
        <taxon>Parkerioideae</taxon>
        <taxon>Ceratopteris</taxon>
    </lineage>
</organism>
<dbReference type="PANTHER" id="PTHR35276">
    <property type="entry name" value="S-ADENOSYL-L-METHIONINE-DEPENDENT METHYLTRANSFERASES SUPERFAMILY PROTEIN"/>
    <property type="match status" value="1"/>
</dbReference>
<dbReference type="InterPro" id="IPR010719">
    <property type="entry name" value="MnmM_MeTrfase"/>
</dbReference>
<dbReference type="AlphaFoldDB" id="A0A8T2QUH0"/>
<dbReference type="PANTHER" id="PTHR35276:SF1">
    <property type="entry name" value="TRNA (MNM(5)S(2)U34)-METHYLTRANSFERASE, CHLOROPLASTIC"/>
    <property type="match status" value="1"/>
</dbReference>
<dbReference type="OrthoDB" id="2984at2759"/>